<dbReference type="Gene3D" id="2.120.10.80">
    <property type="entry name" value="Kelch-type beta propeller"/>
    <property type="match status" value="1"/>
</dbReference>
<dbReference type="EMBL" id="AAQH01000020">
    <property type="protein sequence ID" value="EAT11273.1"/>
    <property type="molecule type" value="Genomic_DNA"/>
</dbReference>
<dbReference type="Pfam" id="PF25852">
    <property type="entry name" value="DUF6242_C"/>
    <property type="match status" value="1"/>
</dbReference>
<dbReference type="Proteomes" id="UP000004263">
    <property type="component" value="Unassembled WGS sequence"/>
</dbReference>
<evidence type="ECO:0000313" key="5">
    <source>
        <dbReference type="EMBL" id="EAT11273.1"/>
    </source>
</evidence>
<sequence length="656" mass="71380">MFKFTAVAALILSLVACGGGANSEGPNSEGRSLPTLDINTTEIKATINDSSLQLEATTNSDAIISYSSLDENIVEVDKAGLIEFTGVGSTSVIVEVEATETYSKVTKEVPVIVMGNTVLTKTAVLTNVKFEPGLSLSGVIESNSEGALSFTSLSPSLLEIEGGVFKILGAGKISFEVQISETLFYPSIFKEFTFEVEKGDGFLKVDELKPMIVGDIQIVSANTHNNVGVDISVLTTDLLSISEGDRVLAKDSGVARLLVETKESEDFKSAQEEVSVLVIPNDLIGVDLYASSARLRVNDLTTGLELLYSSSDACDPLSIESCADYKIISLDSTPITISTMSQSDRGYVWLRTSSGDLTKRTVIDSEANYGHFSARNGHQVVSFNNAYWLIGGDDGSSGVYSSEIWKSVDGYFWELVTDSAPFGGRAFHQVVEFEGDLYLIGGSAGSSGSLADVWKSSNGEEWILVTEDGGYGARYYHQVTVHDGSLILVGGRNASNHSTRDVWSSSDGETWQLLNNAGGFNSLYGHQVVSFDSHLWLIGGYGGSYTHEIWKSYDGTSWSSVTNPTYPDFPSLALFQAVATDSNIWVFPDQYVSEVWTCCSWKREQTTVAFPLRPDYQAVERFDSGFLFIGGGSFSKRYQDVWTRQYQLIPVRFSFQ</sequence>
<organism evidence="5 6">
    <name type="scientific">Bermanella marisrubri</name>
    <dbReference type="NCBI Taxonomy" id="207949"/>
    <lineage>
        <taxon>Bacteria</taxon>
        <taxon>Pseudomonadati</taxon>
        <taxon>Pseudomonadota</taxon>
        <taxon>Gammaproteobacteria</taxon>
        <taxon>Oceanospirillales</taxon>
        <taxon>Oceanospirillaceae</taxon>
        <taxon>Bermanella</taxon>
    </lineage>
</organism>
<evidence type="ECO:0000313" key="6">
    <source>
        <dbReference type="Proteomes" id="UP000004263"/>
    </source>
</evidence>
<keyword evidence="3" id="KW-0732">Signal</keyword>
<dbReference type="OrthoDB" id="211220at2"/>
<evidence type="ECO:0000256" key="2">
    <source>
        <dbReference type="ARBA" id="ARBA00022737"/>
    </source>
</evidence>
<dbReference type="PROSITE" id="PS51257">
    <property type="entry name" value="PROKAR_LIPOPROTEIN"/>
    <property type="match status" value="1"/>
</dbReference>
<feature type="signal peptide" evidence="3">
    <location>
        <begin position="1"/>
        <end position="21"/>
    </location>
</feature>
<dbReference type="InterPro" id="IPR015915">
    <property type="entry name" value="Kelch-typ_b-propeller"/>
</dbReference>
<dbReference type="RefSeq" id="WP_007019240.1">
    <property type="nucleotide sequence ID" value="NZ_CH724122.1"/>
</dbReference>
<dbReference type="InterPro" id="IPR058667">
    <property type="entry name" value="DUF6242_C"/>
</dbReference>
<dbReference type="SUPFAM" id="SSF117281">
    <property type="entry name" value="Kelch motif"/>
    <property type="match status" value="1"/>
</dbReference>
<protein>
    <submittedName>
        <fullName evidence="5">Cell wall surface anchor family protein</fullName>
    </submittedName>
</protein>
<dbReference type="AlphaFoldDB" id="Q1MZ60"/>
<feature type="chain" id="PRO_5004194449" evidence="3">
    <location>
        <begin position="22"/>
        <end position="656"/>
    </location>
</feature>
<dbReference type="InterPro" id="IPR001480">
    <property type="entry name" value="Bulb-type_lectin_dom"/>
</dbReference>
<reference evidence="5 6" key="1">
    <citation type="submission" date="2006-03" db="EMBL/GenBank/DDBJ databases">
        <authorList>
            <person name="Pinhassi J."/>
            <person name="Pedros-Alio C."/>
            <person name="Ferriera S."/>
            <person name="Johnson J."/>
            <person name="Kravitz S."/>
            <person name="Halpern A."/>
            <person name="Remington K."/>
            <person name="Beeson K."/>
            <person name="Tran B."/>
            <person name="Rogers Y.-H."/>
            <person name="Friedman R."/>
            <person name="Venter J.C."/>
        </authorList>
    </citation>
    <scope>NUCLEOTIDE SEQUENCE [LARGE SCALE GENOMIC DNA]</scope>
    <source>
        <strain evidence="5 6">RED65</strain>
    </source>
</reference>
<feature type="domain" description="Bulb-type lectin" evidence="4">
    <location>
        <begin position="365"/>
        <end position="501"/>
    </location>
</feature>
<keyword evidence="1" id="KW-0880">Kelch repeat</keyword>
<dbReference type="HOGENOM" id="CLU_417797_0_0_6"/>
<dbReference type="PANTHER" id="PTHR24412">
    <property type="entry name" value="KELCH PROTEIN"/>
    <property type="match status" value="1"/>
</dbReference>
<dbReference type="STRING" id="207949.RED65_08454"/>
<proteinExistence type="predicted"/>
<accession>Q1MZ60</accession>
<keyword evidence="2" id="KW-0677">Repeat</keyword>
<evidence type="ECO:0000256" key="1">
    <source>
        <dbReference type="ARBA" id="ARBA00022441"/>
    </source>
</evidence>
<name>Q1MZ60_9GAMM</name>
<comment type="caution">
    <text evidence="5">The sequence shown here is derived from an EMBL/GenBank/DDBJ whole genome shotgun (WGS) entry which is preliminary data.</text>
</comment>
<gene>
    <name evidence="5" type="ORF">RED65_08454</name>
</gene>
<evidence type="ECO:0000259" key="4">
    <source>
        <dbReference type="PROSITE" id="PS50927"/>
    </source>
</evidence>
<dbReference type="PROSITE" id="PS50927">
    <property type="entry name" value="BULB_LECTIN"/>
    <property type="match status" value="1"/>
</dbReference>
<dbReference type="Gene3D" id="2.60.40.1080">
    <property type="match status" value="1"/>
</dbReference>
<evidence type="ECO:0000256" key="3">
    <source>
        <dbReference type="SAM" id="SignalP"/>
    </source>
</evidence>
<keyword evidence="6" id="KW-1185">Reference proteome</keyword>
<dbReference type="PANTHER" id="PTHR24412:SF489">
    <property type="entry name" value="RING FINGER DOMAIN AND KELCH REPEAT-CONTAINING PROTEIN DDB_G0271372"/>
    <property type="match status" value="1"/>
</dbReference>